<proteinExistence type="inferred from homology"/>
<evidence type="ECO:0000313" key="7">
    <source>
        <dbReference type="EMBL" id="AOO79546.1"/>
    </source>
</evidence>
<dbReference type="PANTHER" id="PTHR43401">
    <property type="entry name" value="L-THREONINE 3-DEHYDROGENASE"/>
    <property type="match status" value="1"/>
</dbReference>
<name>A0A1D7TWR9_9HYPH</name>
<dbReference type="Pfam" id="PF08240">
    <property type="entry name" value="ADH_N"/>
    <property type="match status" value="1"/>
</dbReference>
<dbReference type="SUPFAM" id="SSF50129">
    <property type="entry name" value="GroES-like"/>
    <property type="match status" value="1"/>
</dbReference>
<reference evidence="7 8" key="1">
    <citation type="journal article" date="2015" name="Antonie Van Leeuwenhoek">
        <title>Bosea vaviloviae sp. nov., a new species of slow-growing rhizobia isolated from nodules of the relict species Vavilovia formosa (Stev.) Fed.</title>
        <authorList>
            <person name="Safronova V.I."/>
            <person name="Kuznetsova I.G."/>
            <person name="Sazanova A.L."/>
            <person name="Kimeklis A.K."/>
            <person name="Belimov A.A."/>
            <person name="Andronov E.E."/>
            <person name="Pinaev A.G."/>
            <person name="Chizhevskaya E.P."/>
            <person name="Pukhaev A.R."/>
            <person name="Popov K.P."/>
            <person name="Willems A."/>
            <person name="Tikhonovich I.A."/>
        </authorList>
    </citation>
    <scope>NUCLEOTIDE SEQUENCE [LARGE SCALE GENOMIC DNA]</scope>
    <source>
        <strain evidence="7 8">Vaf18</strain>
    </source>
</reference>
<dbReference type="InterPro" id="IPR011032">
    <property type="entry name" value="GroES-like_sf"/>
</dbReference>
<dbReference type="Gene3D" id="3.40.50.720">
    <property type="entry name" value="NAD(P)-binding Rossmann-like Domain"/>
    <property type="match status" value="1"/>
</dbReference>
<sequence length="360" mass="37405">MGSEIALGRAFDRDRGMLALRKLAPEPGIALCEVPEPAAPGPDDVVVAVTAAGICGTDLHIADWTAGYAAMAQAMPVTMGHEFAGRVARLGEGVSDLRRGDRVVIRPSVVCGQCERCCTGQAEDCVTRRGIGIMRDGGFAALACVPAENCVPVPDALTDALAALTEPMTVSAEAVDTAGVRQGDSVLIIGPGTIGQGIALFTEAAGADRIVIAGHDDAARLATLRDMGFADTLDTVGTSLRKGLERAGLPLSYDRIIEAAGVPALVGEALDLLALRGVLTICGIHAKPAAVDLTILVRRHQQIRGSYRAPLATWPRVLGYLAAHGARVSHMITEEVALAEAPAAFARAKSRSASKIMLRP</sequence>
<keyword evidence="2 4" id="KW-0862">Zinc</keyword>
<keyword evidence="3" id="KW-0560">Oxidoreductase</keyword>
<feature type="domain" description="Alcohol dehydrogenase-like C-terminal" evidence="5">
    <location>
        <begin position="194"/>
        <end position="319"/>
    </location>
</feature>
<evidence type="ECO:0000256" key="2">
    <source>
        <dbReference type="ARBA" id="ARBA00022833"/>
    </source>
</evidence>
<dbReference type="Pfam" id="PF00107">
    <property type="entry name" value="ADH_zinc_N"/>
    <property type="match status" value="1"/>
</dbReference>
<feature type="domain" description="Alcohol dehydrogenase-like N-terminal" evidence="6">
    <location>
        <begin position="41"/>
        <end position="155"/>
    </location>
</feature>
<dbReference type="STRING" id="1526658.BHK69_02745"/>
<dbReference type="SUPFAM" id="SSF51735">
    <property type="entry name" value="NAD(P)-binding Rossmann-fold domains"/>
    <property type="match status" value="1"/>
</dbReference>
<comment type="similarity">
    <text evidence="4">Belongs to the zinc-containing alcohol dehydrogenase family.</text>
</comment>
<dbReference type="GO" id="GO:0008270">
    <property type="term" value="F:zinc ion binding"/>
    <property type="evidence" value="ECO:0007669"/>
    <property type="project" value="InterPro"/>
</dbReference>
<dbReference type="GO" id="GO:0016491">
    <property type="term" value="F:oxidoreductase activity"/>
    <property type="evidence" value="ECO:0007669"/>
    <property type="project" value="UniProtKB-KW"/>
</dbReference>
<dbReference type="InterPro" id="IPR002328">
    <property type="entry name" value="ADH_Zn_CS"/>
</dbReference>
<dbReference type="Proteomes" id="UP000094969">
    <property type="component" value="Chromosome"/>
</dbReference>
<organism evidence="7 8">
    <name type="scientific">Bosea vaviloviae</name>
    <dbReference type="NCBI Taxonomy" id="1526658"/>
    <lineage>
        <taxon>Bacteria</taxon>
        <taxon>Pseudomonadati</taxon>
        <taxon>Pseudomonadota</taxon>
        <taxon>Alphaproteobacteria</taxon>
        <taxon>Hyphomicrobiales</taxon>
        <taxon>Boseaceae</taxon>
        <taxon>Bosea</taxon>
    </lineage>
</organism>
<dbReference type="EMBL" id="CP017147">
    <property type="protein sequence ID" value="AOO79546.1"/>
    <property type="molecule type" value="Genomic_DNA"/>
</dbReference>
<evidence type="ECO:0000313" key="8">
    <source>
        <dbReference type="Proteomes" id="UP000094969"/>
    </source>
</evidence>
<dbReference type="InterPro" id="IPR013149">
    <property type="entry name" value="ADH-like_C"/>
</dbReference>
<comment type="cofactor">
    <cofactor evidence="4">
        <name>Zn(2+)</name>
        <dbReference type="ChEBI" id="CHEBI:29105"/>
    </cofactor>
</comment>
<evidence type="ECO:0000256" key="4">
    <source>
        <dbReference type="RuleBase" id="RU361277"/>
    </source>
</evidence>
<dbReference type="Gene3D" id="3.90.180.10">
    <property type="entry name" value="Medium-chain alcohol dehydrogenases, catalytic domain"/>
    <property type="match status" value="1"/>
</dbReference>
<dbReference type="PANTHER" id="PTHR43401:SF2">
    <property type="entry name" value="L-THREONINE 3-DEHYDROGENASE"/>
    <property type="match status" value="1"/>
</dbReference>
<dbReference type="InterPro" id="IPR013154">
    <property type="entry name" value="ADH-like_N"/>
</dbReference>
<keyword evidence="8" id="KW-1185">Reference proteome</keyword>
<dbReference type="AlphaFoldDB" id="A0A1D7TWR9"/>
<dbReference type="InterPro" id="IPR050129">
    <property type="entry name" value="Zn_alcohol_dh"/>
</dbReference>
<evidence type="ECO:0000259" key="5">
    <source>
        <dbReference type="Pfam" id="PF00107"/>
    </source>
</evidence>
<protein>
    <recommendedName>
        <fullName evidence="9">Enoyl reductase (ER) domain-containing protein</fullName>
    </recommendedName>
</protein>
<evidence type="ECO:0000256" key="3">
    <source>
        <dbReference type="ARBA" id="ARBA00023002"/>
    </source>
</evidence>
<gene>
    <name evidence="7" type="ORF">BHK69_02745</name>
</gene>
<evidence type="ECO:0000259" key="6">
    <source>
        <dbReference type="Pfam" id="PF08240"/>
    </source>
</evidence>
<dbReference type="KEGG" id="bvv:BHK69_02745"/>
<keyword evidence="1 4" id="KW-0479">Metal-binding</keyword>
<accession>A0A1D7TWR9</accession>
<evidence type="ECO:0000256" key="1">
    <source>
        <dbReference type="ARBA" id="ARBA00022723"/>
    </source>
</evidence>
<evidence type="ECO:0008006" key="9">
    <source>
        <dbReference type="Google" id="ProtNLM"/>
    </source>
</evidence>
<dbReference type="InterPro" id="IPR036291">
    <property type="entry name" value="NAD(P)-bd_dom_sf"/>
</dbReference>
<dbReference type="PROSITE" id="PS00059">
    <property type="entry name" value="ADH_ZINC"/>
    <property type="match status" value="1"/>
</dbReference>